<protein>
    <recommendedName>
        <fullName evidence="2">UspA domain-containing protein</fullName>
    </recommendedName>
</protein>
<keyword evidence="4" id="KW-1185">Reference proteome</keyword>
<dbReference type="AlphaFoldDB" id="A0A2H1EHK4"/>
<dbReference type="Proteomes" id="UP000232412">
    <property type="component" value="Unassembled WGS sequence"/>
</dbReference>
<dbReference type="Pfam" id="PF00582">
    <property type="entry name" value="Usp"/>
    <property type="match status" value="1"/>
</dbReference>
<feature type="domain" description="UspA" evidence="2">
    <location>
        <begin position="7"/>
        <end position="124"/>
    </location>
</feature>
<dbReference type="Gene3D" id="3.40.50.620">
    <property type="entry name" value="HUPs"/>
    <property type="match status" value="1"/>
</dbReference>
<dbReference type="EMBL" id="FRFC01000004">
    <property type="protein sequence ID" value="SHO46526.1"/>
    <property type="molecule type" value="Genomic_DNA"/>
</dbReference>
<name>A0A2H1EHK4_9ARCH</name>
<evidence type="ECO:0000256" key="1">
    <source>
        <dbReference type="ARBA" id="ARBA00008791"/>
    </source>
</evidence>
<dbReference type="SUPFAM" id="SSF52402">
    <property type="entry name" value="Adenine nucleotide alpha hydrolases-like"/>
    <property type="match status" value="1"/>
</dbReference>
<sequence>MMMNRKYKNILVPYDGSKHSQKALGMAVDIGSMFGSTLYVVNVADLSTVSPPGWNLSQGTRKTISQITKSVKNTSELQLKKIHEKYRDSGVSMKEFVLEGNTVDKLLKFAQDKEIDFIIIGSRAYLESQK</sequence>
<gene>
    <name evidence="3" type="ORF">NSIN_30155</name>
</gene>
<reference evidence="4" key="1">
    <citation type="submission" date="2016-12" db="EMBL/GenBank/DDBJ databases">
        <authorList>
            <person name="Herbold C."/>
        </authorList>
    </citation>
    <scope>NUCLEOTIDE SEQUENCE [LARGE SCALE GENOMIC DNA]</scope>
</reference>
<dbReference type="InterPro" id="IPR006016">
    <property type="entry name" value="UspA"/>
</dbReference>
<organism evidence="3 4">
    <name type="scientific">Nitrosotalea sinensis</name>
    <dbReference type="NCBI Taxonomy" id="1499975"/>
    <lineage>
        <taxon>Archaea</taxon>
        <taxon>Nitrososphaerota</taxon>
        <taxon>Nitrososphaeria</taxon>
        <taxon>Nitrosotaleales</taxon>
        <taxon>Nitrosotaleaceae</taxon>
        <taxon>Nitrosotalea</taxon>
    </lineage>
</organism>
<accession>A0A2H1EHK4</accession>
<comment type="similarity">
    <text evidence="1">Belongs to the universal stress protein A family.</text>
</comment>
<dbReference type="InterPro" id="IPR014729">
    <property type="entry name" value="Rossmann-like_a/b/a_fold"/>
</dbReference>
<proteinExistence type="inferred from homology"/>
<dbReference type="PANTHER" id="PTHR46268:SF6">
    <property type="entry name" value="UNIVERSAL STRESS PROTEIN UP12"/>
    <property type="match status" value="1"/>
</dbReference>
<dbReference type="PRINTS" id="PR01438">
    <property type="entry name" value="UNVRSLSTRESS"/>
</dbReference>
<evidence type="ECO:0000313" key="4">
    <source>
        <dbReference type="Proteomes" id="UP000232412"/>
    </source>
</evidence>
<dbReference type="InterPro" id="IPR006015">
    <property type="entry name" value="Universal_stress_UspA"/>
</dbReference>
<evidence type="ECO:0000313" key="3">
    <source>
        <dbReference type="EMBL" id="SHO46526.1"/>
    </source>
</evidence>
<evidence type="ECO:0000259" key="2">
    <source>
        <dbReference type="Pfam" id="PF00582"/>
    </source>
</evidence>
<dbReference type="PANTHER" id="PTHR46268">
    <property type="entry name" value="STRESS RESPONSE PROTEIN NHAX"/>
    <property type="match status" value="1"/>
</dbReference>
<dbReference type="CDD" id="cd00293">
    <property type="entry name" value="USP-like"/>
    <property type="match status" value="1"/>
</dbReference>